<keyword evidence="2" id="KW-1185">Reference proteome</keyword>
<sequence length="46" mass="5412">MNNSSENMMDDFFDDFFVLLKSKLKNVHATFVILMDFFSHLANYSS</sequence>
<dbReference type="EMBL" id="CAEY01000448">
    <property type="status" value="NOT_ANNOTATED_CDS"/>
    <property type="molecule type" value="Genomic_DNA"/>
</dbReference>
<organism evidence="1 2">
    <name type="scientific">Tetranychus urticae</name>
    <name type="common">Two-spotted spider mite</name>
    <dbReference type="NCBI Taxonomy" id="32264"/>
    <lineage>
        <taxon>Eukaryota</taxon>
        <taxon>Metazoa</taxon>
        <taxon>Ecdysozoa</taxon>
        <taxon>Arthropoda</taxon>
        <taxon>Chelicerata</taxon>
        <taxon>Arachnida</taxon>
        <taxon>Acari</taxon>
        <taxon>Acariformes</taxon>
        <taxon>Trombidiformes</taxon>
        <taxon>Prostigmata</taxon>
        <taxon>Eleutherengona</taxon>
        <taxon>Raphignathae</taxon>
        <taxon>Tetranychoidea</taxon>
        <taxon>Tetranychidae</taxon>
        <taxon>Tetranychus</taxon>
    </lineage>
</organism>
<reference evidence="2" key="1">
    <citation type="submission" date="2011-08" db="EMBL/GenBank/DDBJ databases">
        <authorList>
            <person name="Rombauts S."/>
        </authorList>
    </citation>
    <scope>NUCLEOTIDE SEQUENCE</scope>
    <source>
        <strain evidence="2">London</strain>
    </source>
</reference>
<protein>
    <submittedName>
        <fullName evidence="1">Uncharacterized protein</fullName>
    </submittedName>
</protein>
<accession>T1JRE8</accession>
<dbReference type="EnsemblMetazoa" id="tetur01g06630.1">
    <property type="protein sequence ID" value="tetur01g06630.1"/>
    <property type="gene ID" value="tetur01g06630"/>
</dbReference>
<name>T1JRE8_TETUR</name>
<dbReference type="HOGENOM" id="CLU_3191913_0_0_1"/>
<dbReference type="AlphaFoldDB" id="T1JRE8"/>
<reference evidence="1" key="2">
    <citation type="submission" date="2015-06" db="UniProtKB">
        <authorList>
            <consortium name="EnsemblMetazoa"/>
        </authorList>
    </citation>
    <scope>IDENTIFICATION</scope>
</reference>
<evidence type="ECO:0000313" key="2">
    <source>
        <dbReference type="Proteomes" id="UP000015104"/>
    </source>
</evidence>
<proteinExistence type="predicted"/>
<dbReference type="Proteomes" id="UP000015104">
    <property type="component" value="Unassembled WGS sequence"/>
</dbReference>
<evidence type="ECO:0000313" key="1">
    <source>
        <dbReference type="EnsemblMetazoa" id="tetur01g06630.1"/>
    </source>
</evidence>